<evidence type="ECO:0000313" key="4">
    <source>
        <dbReference type="Proteomes" id="UP001085076"/>
    </source>
</evidence>
<keyword evidence="1" id="KW-0677">Repeat</keyword>
<dbReference type="Pfam" id="PF01535">
    <property type="entry name" value="PPR"/>
    <property type="match status" value="2"/>
</dbReference>
<evidence type="ECO:0000313" key="3">
    <source>
        <dbReference type="EMBL" id="KAJ0982009.1"/>
    </source>
</evidence>
<dbReference type="InterPro" id="IPR051114">
    <property type="entry name" value="Mito_RNA_Proc_CCM1"/>
</dbReference>
<dbReference type="GO" id="GO:0006396">
    <property type="term" value="P:RNA processing"/>
    <property type="evidence" value="ECO:0007669"/>
    <property type="project" value="TreeGrafter"/>
</dbReference>
<keyword evidence="4" id="KW-1185">Reference proteome</keyword>
<feature type="repeat" description="PPR" evidence="2">
    <location>
        <begin position="273"/>
        <end position="308"/>
    </location>
</feature>
<comment type="caution">
    <text evidence="3">The sequence shown here is derived from an EMBL/GenBank/DDBJ whole genome shotgun (WGS) entry which is preliminary data.</text>
</comment>
<protein>
    <recommendedName>
        <fullName evidence="5">Pentatricopeptide repeat-containing protein</fullName>
    </recommendedName>
</protein>
<dbReference type="PROSITE" id="PS51375">
    <property type="entry name" value="PPR"/>
    <property type="match status" value="2"/>
</dbReference>
<dbReference type="InterPro" id="IPR011990">
    <property type="entry name" value="TPR-like_helical_dom_sf"/>
</dbReference>
<proteinExistence type="predicted"/>
<dbReference type="GO" id="GO:0007005">
    <property type="term" value="P:mitochondrion organization"/>
    <property type="evidence" value="ECO:0007669"/>
    <property type="project" value="TreeGrafter"/>
</dbReference>
<sequence>MAIFRIPPSIILKSYSRSLSTIVDPELLLRLSTVLYQQQHAPDSKLHSHLRSLPLPLPISHELVLQLCSRFPLSWRPLHRFLLFSQLPPSSFSHSPTTFARTLSVFGASKNIDLLWSSFTGAVLARSDLLTASSLLTVVRFLAESREITKCVRVFDSIIGPHFKPLYSIETLNLVVESLSDRKLVREAKDLVSKLRTSIPPDGDTYGLLIIGFCRIGDLVTASKLWNRAVEQGLEPGVDAYEEMIVTLFKINQIEDALRMFAALRARRFLDARADSYRAVIQWMCKQQGRVRHAYMVFDEMLKRGLWLETDNQTLAALVYGLVVRKS</sequence>
<dbReference type="EMBL" id="JAGGNH010000002">
    <property type="protein sequence ID" value="KAJ0982009.1"/>
    <property type="molecule type" value="Genomic_DNA"/>
</dbReference>
<evidence type="ECO:0000256" key="1">
    <source>
        <dbReference type="ARBA" id="ARBA00022737"/>
    </source>
</evidence>
<dbReference type="GO" id="GO:0005739">
    <property type="term" value="C:mitochondrion"/>
    <property type="evidence" value="ECO:0007669"/>
    <property type="project" value="TreeGrafter"/>
</dbReference>
<gene>
    <name evidence="3" type="ORF">J5N97_010264</name>
</gene>
<dbReference type="Gene3D" id="1.25.40.10">
    <property type="entry name" value="Tetratricopeptide repeat domain"/>
    <property type="match status" value="1"/>
</dbReference>
<evidence type="ECO:0008006" key="5">
    <source>
        <dbReference type="Google" id="ProtNLM"/>
    </source>
</evidence>
<reference evidence="3" key="1">
    <citation type="submission" date="2021-03" db="EMBL/GenBank/DDBJ databases">
        <authorList>
            <person name="Li Z."/>
            <person name="Yang C."/>
        </authorList>
    </citation>
    <scope>NUCLEOTIDE SEQUENCE</scope>
    <source>
        <strain evidence="3">Dzin_1.0</strain>
        <tissue evidence="3">Leaf</tissue>
    </source>
</reference>
<feature type="repeat" description="PPR" evidence="2">
    <location>
        <begin position="202"/>
        <end position="236"/>
    </location>
</feature>
<accession>A0A9D5HMC3</accession>
<dbReference type="AlphaFoldDB" id="A0A9D5HMC3"/>
<dbReference type="PANTHER" id="PTHR47934:SF6">
    <property type="entry name" value="MITOCHONDRIAL GROUP I INTRON SPLICING FACTOR CCM1-RELATED"/>
    <property type="match status" value="1"/>
</dbReference>
<dbReference type="InterPro" id="IPR002885">
    <property type="entry name" value="PPR_rpt"/>
</dbReference>
<reference evidence="3" key="2">
    <citation type="journal article" date="2022" name="Hortic Res">
        <title>The genome of Dioscorea zingiberensis sheds light on the biosynthesis, origin and evolution of the medicinally important diosgenin saponins.</title>
        <authorList>
            <person name="Li Y."/>
            <person name="Tan C."/>
            <person name="Li Z."/>
            <person name="Guo J."/>
            <person name="Li S."/>
            <person name="Chen X."/>
            <person name="Wang C."/>
            <person name="Dai X."/>
            <person name="Yang H."/>
            <person name="Song W."/>
            <person name="Hou L."/>
            <person name="Xu J."/>
            <person name="Tong Z."/>
            <person name="Xu A."/>
            <person name="Yuan X."/>
            <person name="Wang W."/>
            <person name="Yang Q."/>
            <person name="Chen L."/>
            <person name="Sun Z."/>
            <person name="Wang K."/>
            <person name="Pan B."/>
            <person name="Chen J."/>
            <person name="Bao Y."/>
            <person name="Liu F."/>
            <person name="Qi X."/>
            <person name="Gang D.R."/>
            <person name="Wen J."/>
            <person name="Li J."/>
        </authorList>
    </citation>
    <scope>NUCLEOTIDE SEQUENCE</scope>
    <source>
        <strain evidence="3">Dzin_1.0</strain>
    </source>
</reference>
<dbReference type="Proteomes" id="UP001085076">
    <property type="component" value="Miscellaneous, Linkage group lg02"/>
</dbReference>
<organism evidence="3 4">
    <name type="scientific">Dioscorea zingiberensis</name>
    <dbReference type="NCBI Taxonomy" id="325984"/>
    <lineage>
        <taxon>Eukaryota</taxon>
        <taxon>Viridiplantae</taxon>
        <taxon>Streptophyta</taxon>
        <taxon>Embryophyta</taxon>
        <taxon>Tracheophyta</taxon>
        <taxon>Spermatophyta</taxon>
        <taxon>Magnoliopsida</taxon>
        <taxon>Liliopsida</taxon>
        <taxon>Dioscoreales</taxon>
        <taxon>Dioscoreaceae</taxon>
        <taxon>Dioscorea</taxon>
    </lineage>
</organism>
<evidence type="ECO:0000256" key="2">
    <source>
        <dbReference type="PROSITE-ProRule" id="PRU00708"/>
    </source>
</evidence>
<dbReference type="NCBIfam" id="TIGR00756">
    <property type="entry name" value="PPR"/>
    <property type="match status" value="1"/>
</dbReference>
<dbReference type="GO" id="GO:0003729">
    <property type="term" value="F:mRNA binding"/>
    <property type="evidence" value="ECO:0007669"/>
    <property type="project" value="TreeGrafter"/>
</dbReference>
<dbReference type="PANTHER" id="PTHR47934">
    <property type="entry name" value="PENTATRICOPEPTIDE REPEAT-CONTAINING PROTEIN PET309, MITOCHONDRIAL"/>
    <property type="match status" value="1"/>
</dbReference>
<dbReference type="OrthoDB" id="1846553at2759"/>
<name>A0A9D5HMC3_9LILI</name>